<dbReference type="GO" id="GO:0019013">
    <property type="term" value="C:viral nucleocapsid"/>
    <property type="evidence" value="ECO:0007669"/>
    <property type="project" value="UniProtKB-UniRule"/>
</dbReference>
<proteinExistence type="inferred from homology"/>
<dbReference type="EMBL" id="KY075646">
    <property type="protein sequence ID" value="AQY17511.1"/>
    <property type="molecule type" value="Genomic_RNA"/>
</dbReference>
<organism evidence="10 11">
    <name type="scientific">Tomato yellow mottle-associated virus</name>
    <dbReference type="NCBI Taxonomy" id="1967841"/>
    <lineage>
        <taxon>Viruses</taxon>
        <taxon>Riboviria</taxon>
        <taxon>Orthornavirae</taxon>
        <taxon>Negarnaviricota</taxon>
        <taxon>Haploviricotina</taxon>
        <taxon>Monjiviricetes</taxon>
        <taxon>Mononegavirales</taxon>
        <taxon>Rhabdoviridae</taxon>
        <taxon>Betarhabdovirinae</taxon>
        <taxon>Alphacytorhabdovirus</taxon>
        <taxon>Alphacytorhabdovirus lycopersici</taxon>
        <taxon>Cytorhabdovirus lycopersici</taxon>
    </lineage>
</organism>
<evidence type="ECO:0000256" key="9">
    <source>
        <dbReference type="RuleBase" id="RU369108"/>
    </source>
</evidence>
<dbReference type="GO" id="GO:0030430">
    <property type="term" value="C:host cell cytoplasm"/>
    <property type="evidence" value="ECO:0007669"/>
    <property type="project" value="UniProtKB-SubCell"/>
</dbReference>
<keyword evidence="3 9" id="KW-0167">Capsid protein</keyword>
<evidence type="ECO:0000313" key="10">
    <source>
        <dbReference type="EMBL" id="AQY17511.1"/>
    </source>
</evidence>
<evidence type="ECO:0000256" key="6">
    <source>
        <dbReference type="ARBA" id="ARBA00023086"/>
    </source>
</evidence>
<evidence type="ECO:0000256" key="3">
    <source>
        <dbReference type="ARBA" id="ARBA00022561"/>
    </source>
</evidence>
<protein>
    <recommendedName>
        <fullName evidence="1 9">Nucleoprotein</fullName>
        <shortName evidence="9">NP</shortName>
        <shortName evidence="9">Protein N</shortName>
    </recommendedName>
    <alternativeName>
        <fullName evidence="8 9">Nucleocapsid protein</fullName>
    </alternativeName>
</protein>
<evidence type="ECO:0000256" key="8">
    <source>
        <dbReference type="ARBA" id="ARBA00033344"/>
    </source>
</evidence>
<dbReference type="InterPro" id="IPR004902">
    <property type="entry name" value="Rhabdo_ncap_2"/>
</dbReference>
<keyword evidence="4 9" id="KW-0946">Virion</keyword>
<reference evidence="10 11" key="1">
    <citation type="journal article" date="2017" name="J. Virol.">
        <title>Diversity, distribution, and evolution of tomato viruses in China uncovered by small RNA sequencing.</title>
        <authorList>
            <person name="Xu C."/>
            <person name="Sun X."/>
            <person name="Taylor A."/>
            <person name="Jiao C."/>
            <person name="Xu Y."/>
            <person name="Cai X."/>
            <person name="Wang X."/>
            <person name="Ge C."/>
            <person name="Pan G."/>
            <person name="Wang Q."/>
            <person name="Fei Z."/>
            <person name="Wang Q."/>
        </authorList>
    </citation>
    <scope>NUCLEOTIDE SEQUENCE [LARGE SCALE GENOMIC DNA]</scope>
</reference>
<evidence type="ECO:0000256" key="1">
    <source>
        <dbReference type="ARBA" id="ARBA00014389"/>
    </source>
</evidence>
<keyword evidence="9" id="KW-1035">Host cytoplasm</keyword>
<keyword evidence="2 9" id="KW-1139">Helical capsid protein</keyword>
<dbReference type="GO" id="GO:0019029">
    <property type="term" value="C:helical viral capsid"/>
    <property type="evidence" value="ECO:0007669"/>
    <property type="project" value="UniProtKB-UniRule"/>
</dbReference>
<keyword evidence="5 9" id="KW-0694">RNA-binding</keyword>
<keyword evidence="11" id="KW-1185">Reference proteome</keyword>
<gene>
    <name evidence="10" type="primary">N</name>
</gene>
<evidence type="ECO:0000256" key="4">
    <source>
        <dbReference type="ARBA" id="ARBA00022844"/>
    </source>
</evidence>
<evidence type="ECO:0000256" key="7">
    <source>
        <dbReference type="ARBA" id="ARBA00023274"/>
    </source>
</evidence>
<evidence type="ECO:0000313" key="11">
    <source>
        <dbReference type="Proteomes" id="UP000203647"/>
    </source>
</evidence>
<dbReference type="KEGG" id="vg:31652863"/>
<keyword evidence="7 9" id="KW-0687">Ribonucleoprotein</keyword>
<dbReference type="RefSeq" id="YP_009352242.1">
    <property type="nucleotide sequence ID" value="NC_034240.1"/>
</dbReference>
<name>A0A1U9W1B7_9RHAB</name>
<dbReference type="Proteomes" id="UP000203647">
    <property type="component" value="Segment"/>
</dbReference>
<sequence length="412" mass="46036">MNTLALQLSNTDYDDLASITVAPGGSNVAWNDEDVLSIRRYSLAVMDSPTMVLHGGYVFESLNNNARVDTNVLMSTVHLAANLRDPDNITQCLLTTPPHSRPAIIQTTLPTIRAIQEDITEEERNTLALLNVDVNIENQDNGNQNQQGENVQVDQGSIDMKAAAYAYVCAFLMRLQCRSAQNVSGGLRRAIDRFKTWYDGSTDIFDEISFSIDALNQLKEAISRKPEITSTWVLYLATTENEKTLLKQSKGMIEYLGLQVFSYQGMHALTQVLALHQMSKVPLRDLMMELDSPLTRDGLREISNILKNHERTNRAPERKTYFRYSRVWDTKYFAQLQSKTCVPLLYVAAVAVRDISANTTSDPTQIYALQNIGSAMKASLDRVAAALTSYLVDKSYRDAKSGSVWDAATPTE</sequence>
<comment type="subunit">
    <text evidence="9">Homomultimerizes to form the nucleocapsid. Binds to viral genomic RNA.</text>
</comment>
<comment type="subcellular location">
    <subcellularLocation>
        <location evidence="9">Virion</location>
    </subcellularLocation>
    <subcellularLocation>
        <location evidence="9">Host cytoplasm</location>
    </subcellularLocation>
</comment>
<dbReference type="GO" id="GO:0003723">
    <property type="term" value="F:RNA binding"/>
    <property type="evidence" value="ECO:0007669"/>
    <property type="project" value="UniProtKB-UniRule"/>
</dbReference>
<accession>A0A1U9W1B7</accession>
<keyword evidence="6 9" id="KW-0543">Viral nucleoprotein</keyword>
<evidence type="ECO:0000256" key="5">
    <source>
        <dbReference type="ARBA" id="ARBA00022884"/>
    </source>
</evidence>
<dbReference type="OrthoDB" id="14644at10239"/>
<dbReference type="GO" id="GO:1990904">
    <property type="term" value="C:ribonucleoprotein complex"/>
    <property type="evidence" value="ECO:0007669"/>
    <property type="project" value="UniProtKB-UniRule"/>
</dbReference>
<dbReference type="Pfam" id="PF03216">
    <property type="entry name" value="Rhabdo_ncap_2"/>
    <property type="match status" value="1"/>
</dbReference>
<dbReference type="GeneID" id="31652863"/>
<comment type="function">
    <text evidence="9">Encapsidates the genome, protecting it from nucleases. The encapsidated genomic RNA is termed the nucleocapsid (NC) and serves as template for viral transcription and replication.</text>
</comment>
<comment type="similarity">
    <text evidence="9">Belongs to the cytorhabdovirus nucleocapsid protein family.</text>
</comment>
<evidence type="ECO:0000256" key="2">
    <source>
        <dbReference type="ARBA" id="ARBA00022497"/>
    </source>
</evidence>